<evidence type="ECO:0000313" key="2">
    <source>
        <dbReference type="EMBL" id="MCS5737037.1"/>
    </source>
</evidence>
<name>A0ABT2HAY8_9MICO</name>
<evidence type="ECO:0000256" key="1">
    <source>
        <dbReference type="SAM" id="MobiDB-lite"/>
    </source>
</evidence>
<sequence>MADTNKNVDFIDNDERGQINGAKAVKDHQVKEVLHKLFVIEQAVKHWSDIKKEQGQKPKVSVKPKGALNIA</sequence>
<dbReference type="RefSeq" id="WP_259543329.1">
    <property type="nucleotide sequence ID" value="NZ_JANLCJ010000359.1"/>
</dbReference>
<accession>A0ABT2HAY8</accession>
<gene>
    <name evidence="2" type="ORF">N1032_25245</name>
</gene>
<protein>
    <submittedName>
        <fullName evidence="2">Uncharacterized protein</fullName>
    </submittedName>
</protein>
<proteinExistence type="predicted"/>
<feature type="region of interest" description="Disordered" evidence="1">
    <location>
        <begin position="52"/>
        <end position="71"/>
    </location>
</feature>
<reference evidence="2" key="1">
    <citation type="submission" date="2022-08" db="EMBL/GenBank/DDBJ databases">
        <authorList>
            <person name="Deng Y."/>
            <person name="Han X.-F."/>
            <person name="Zhang Y.-Q."/>
        </authorList>
    </citation>
    <scope>NUCLEOTIDE SEQUENCE</scope>
    <source>
        <strain evidence="2">CPCC 203386</strain>
    </source>
</reference>
<evidence type="ECO:0000313" key="3">
    <source>
        <dbReference type="Proteomes" id="UP001165586"/>
    </source>
</evidence>
<dbReference type="EMBL" id="JANLCJ010000359">
    <property type="protein sequence ID" value="MCS5737037.1"/>
    <property type="molecule type" value="Genomic_DNA"/>
</dbReference>
<keyword evidence="3" id="KW-1185">Reference proteome</keyword>
<dbReference type="Proteomes" id="UP001165586">
    <property type="component" value="Unassembled WGS sequence"/>
</dbReference>
<comment type="caution">
    <text evidence="2">The sequence shown here is derived from an EMBL/GenBank/DDBJ whole genome shotgun (WGS) entry which is preliminary data.</text>
</comment>
<organism evidence="2 3">
    <name type="scientific">Herbiconiux daphne</name>
    <dbReference type="NCBI Taxonomy" id="2970914"/>
    <lineage>
        <taxon>Bacteria</taxon>
        <taxon>Bacillati</taxon>
        <taxon>Actinomycetota</taxon>
        <taxon>Actinomycetes</taxon>
        <taxon>Micrococcales</taxon>
        <taxon>Microbacteriaceae</taxon>
        <taxon>Herbiconiux</taxon>
    </lineage>
</organism>